<evidence type="ECO:0000256" key="4">
    <source>
        <dbReference type="ARBA" id="ARBA00023239"/>
    </source>
</evidence>
<dbReference type="Proteomes" id="UP000184474">
    <property type="component" value="Unassembled WGS sequence"/>
</dbReference>
<evidence type="ECO:0000313" key="6">
    <source>
        <dbReference type="Proteomes" id="UP000184474"/>
    </source>
</evidence>
<evidence type="ECO:0000256" key="1">
    <source>
        <dbReference type="ARBA" id="ARBA00001554"/>
    </source>
</evidence>
<dbReference type="AlphaFoldDB" id="A0A1M6QB38"/>
<comment type="similarity">
    <text evidence="2">Belongs to the pterin-4-alpha-carbinolamine dehydratase family.</text>
</comment>
<dbReference type="PANTHER" id="PTHR12599:SF0">
    <property type="entry name" value="PTERIN-4-ALPHA-CARBINOLAMINE DEHYDRATASE"/>
    <property type="match status" value="1"/>
</dbReference>
<keyword evidence="4" id="KW-0456">Lyase</keyword>
<dbReference type="GO" id="GO:0006729">
    <property type="term" value="P:tetrahydrobiopterin biosynthetic process"/>
    <property type="evidence" value="ECO:0007669"/>
    <property type="project" value="InterPro"/>
</dbReference>
<evidence type="ECO:0000313" key="5">
    <source>
        <dbReference type="EMBL" id="SHK17307.1"/>
    </source>
</evidence>
<organism evidence="5 6">
    <name type="scientific">Reichenbachiella agariperforans</name>
    <dbReference type="NCBI Taxonomy" id="156994"/>
    <lineage>
        <taxon>Bacteria</taxon>
        <taxon>Pseudomonadati</taxon>
        <taxon>Bacteroidota</taxon>
        <taxon>Cytophagia</taxon>
        <taxon>Cytophagales</taxon>
        <taxon>Reichenbachiellaceae</taxon>
        <taxon>Reichenbachiella</taxon>
    </lineage>
</organism>
<dbReference type="SUPFAM" id="SSF55248">
    <property type="entry name" value="PCD-like"/>
    <property type="match status" value="1"/>
</dbReference>
<comment type="catalytic activity">
    <reaction evidence="1">
        <text>(4aS,6R)-4a-hydroxy-L-erythro-5,6,7,8-tetrahydrobiopterin = (6R)-L-erythro-6,7-dihydrobiopterin + H2O</text>
        <dbReference type="Rhea" id="RHEA:11920"/>
        <dbReference type="ChEBI" id="CHEBI:15377"/>
        <dbReference type="ChEBI" id="CHEBI:15642"/>
        <dbReference type="ChEBI" id="CHEBI:43120"/>
        <dbReference type="EC" id="4.2.1.96"/>
    </reaction>
</comment>
<accession>A0A1M6QB38</accession>
<evidence type="ECO:0000256" key="3">
    <source>
        <dbReference type="ARBA" id="ARBA00013252"/>
    </source>
</evidence>
<sequence>MWYEEDNKLVKIFTFKNFTEAFGFMTKVAIVAEKMEHHPEWSNVYNKVTIQLCTHDAGSTITDKDKALADAIDQL</sequence>
<name>A0A1M6QB38_REIAG</name>
<dbReference type="Pfam" id="PF01329">
    <property type="entry name" value="Pterin_4a"/>
    <property type="match status" value="1"/>
</dbReference>
<dbReference type="InterPro" id="IPR036428">
    <property type="entry name" value="PCD_sf"/>
</dbReference>
<evidence type="ECO:0000256" key="2">
    <source>
        <dbReference type="ARBA" id="ARBA00006472"/>
    </source>
</evidence>
<dbReference type="STRING" id="156994.SAMN04488028_103247"/>
<proteinExistence type="inferred from homology"/>
<reference evidence="6" key="1">
    <citation type="submission" date="2016-11" db="EMBL/GenBank/DDBJ databases">
        <authorList>
            <person name="Varghese N."/>
            <person name="Submissions S."/>
        </authorList>
    </citation>
    <scope>NUCLEOTIDE SEQUENCE [LARGE SCALE GENOMIC DNA]</scope>
    <source>
        <strain evidence="6">DSM 26134</strain>
    </source>
</reference>
<keyword evidence="6" id="KW-1185">Reference proteome</keyword>
<dbReference type="InterPro" id="IPR001533">
    <property type="entry name" value="Pterin_deHydtase"/>
</dbReference>
<dbReference type="Gene3D" id="3.30.1360.20">
    <property type="entry name" value="Transcriptional coactivator/pterin dehydratase"/>
    <property type="match status" value="1"/>
</dbReference>
<dbReference type="PANTHER" id="PTHR12599">
    <property type="entry name" value="PTERIN-4-ALPHA-CARBINOLAMINE DEHYDRATASE"/>
    <property type="match status" value="1"/>
</dbReference>
<dbReference type="RefSeq" id="WP_073122286.1">
    <property type="nucleotide sequence ID" value="NZ_FRAA01000003.1"/>
</dbReference>
<gene>
    <name evidence="5" type="ORF">SAMN04488028_103247</name>
</gene>
<dbReference type="EC" id="4.2.1.96" evidence="3"/>
<protein>
    <recommendedName>
        <fullName evidence="3">4a-hydroxytetrahydrobiopterin dehydratase</fullName>
        <ecNumber evidence="3">4.2.1.96</ecNumber>
    </recommendedName>
</protein>
<dbReference type="GO" id="GO:0008124">
    <property type="term" value="F:4-alpha-hydroxytetrahydrobiopterin dehydratase activity"/>
    <property type="evidence" value="ECO:0007669"/>
    <property type="project" value="UniProtKB-EC"/>
</dbReference>
<dbReference type="EMBL" id="FRAA01000003">
    <property type="protein sequence ID" value="SHK17307.1"/>
    <property type="molecule type" value="Genomic_DNA"/>
</dbReference>